<evidence type="ECO:0000256" key="1">
    <source>
        <dbReference type="SAM" id="SignalP"/>
    </source>
</evidence>
<organism evidence="2 3">
    <name type="scientific">Arenimonas caeni</name>
    <dbReference type="NCBI Taxonomy" id="2058085"/>
    <lineage>
        <taxon>Bacteria</taxon>
        <taxon>Pseudomonadati</taxon>
        <taxon>Pseudomonadota</taxon>
        <taxon>Gammaproteobacteria</taxon>
        <taxon>Lysobacterales</taxon>
        <taxon>Lysobacteraceae</taxon>
        <taxon>Arenimonas</taxon>
    </lineage>
</organism>
<dbReference type="AlphaFoldDB" id="A0A2P6M8F3"/>
<proteinExistence type="predicted"/>
<keyword evidence="3" id="KW-1185">Reference proteome</keyword>
<keyword evidence="1" id="KW-0732">Signal</keyword>
<evidence type="ECO:0000313" key="2">
    <source>
        <dbReference type="EMBL" id="PRH82275.1"/>
    </source>
</evidence>
<reference evidence="2 3" key="1">
    <citation type="submission" date="2018-03" db="EMBL/GenBank/DDBJ databases">
        <title>Arenimonas caeni sp. nov., isolated from activated sludge.</title>
        <authorList>
            <person name="Liu H."/>
        </authorList>
    </citation>
    <scope>NUCLEOTIDE SEQUENCE [LARGE SCALE GENOMIC DNA]</scope>
    <source>
        <strain evidence="3">z29</strain>
    </source>
</reference>
<dbReference type="EMBL" id="PVLF01000012">
    <property type="protein sequence ID" value="PRH82275.1"/>
    <property type="molecule type" value="Genomic_DNA"/>
</dbReference>
<sequence>MMPRTLVCFGLALVVLVAALVLPDPPPAAPVTRGVLDLEGIREVEIQAPGGVGVVLRNDATPGFELFDPDQAVTQRRDGDRLVLASPSSGQFDLQVRLPTSVRTLIVPGARITSAAKTESLQVQTTGAIFWGGDAAELHIQDLRPAVAPGQASAEQPESVSLAAAVATNEDCLGECGKVVAIESGHIGRLEVDLRRGGLGINLPSQVGEARLRLGPKAWFTLGPSRSLDHIHIQQDGTAEPDAAAGESTE</sequence>
<feature type="chain" id="PRO_5015203596" description="Auto-transporter adhesin head GIN domain-containing protein" evidence="1">
    <location>
        <begin position="29"/>
        <end position="250"/>
    </location>
</feature>
<accession>A0A2P6M8F3</accession>
<protein>
    <recommendedName>
        <fullName evidence="4">Auto-transporter adhesin head GIN domain-containing protein</fullName>
    </recommendedName>
</protein>
<name>A0A2P6M8F3_9GAMM</name>
<dbReference type="Proteomes" id="UP000241736">
    <property type="component" value="Unassembled WGS sequence"/>
</dbReference>
<feature type="signal peptide" evidence="1">
    <location>
        <begin position="1"/>
        <end position="28"/>
    </location>
</feature>
<gene>
    <name evidence="2" type="ORF">C6N40_08470</name>
</gene>
<comment type="caution">
    <text evidence="2">The sequence shown here is derived from an EMBL/GenBank/DDBJ whole genome shotgun (WGS) entry which is preliminary data.</text>
</comment>
<dbReference type="RefSeq" id="WP_106990578.1">
    <property type="nucleotide sequence ID" value="NZ_KZ679090.1"/>
</dbReference>
<evidence type="ECO:0008006" key="4">
    <source>
        <dbReference type="Google" id="ProtNLM"/>
    </source>
</evidence>
<evidence type="ECO:0000313" key="3">
    <source>
        <dbReference type="Proteomes" id="UP000241736"/>
    </source>
</evidence>